<name>A0A9D9NNV3_9BACT</name>
<dbReference type="InterPro" id="IPR000182">
    <property type="entry name" value="GNAT_dom"/>
</dbReference>
<dbReference type="PANTHER" id="PTHR43072">
    <property type="entry name" value="N-ACETYLTRANSFERASE"/>
    <property type="match status" value="1"/>
</dbReference>
<feature type="domain" description="N-acetyltransferase" evidence="3">
    <location>
        <begin position="1"/>
        <end position="160"/>
    </location>
</feature>
<reference evidence="4" key="1">
    <citation type="submission" date="2020-10" db="EMBL/GenBank/DDBJ databases">
        <authorList>
            <person name="Gilroy R."/>
        </authorList>
    </citation>
    <scope>NUCLEOTIDE SEQUENCE</scope>
    <source>
        <strain evidence="4">B3-1481</strain>
    </source>
</reference>
<evidence type="ECO:0000256" key="1">
    <source>
        <dbReference type="ARBA" id="ARBA00022679"/>
    </source>
</evidence>
<dbReference type="EMBL" id="JADILW010000066">
    <property type="protein sequence ID" value="MBO8480362.1"/>
    <property type="molecule type" value="Genomic_DNA"/>
</dbReference>
<dbReference type="InterPro" id="IPR016181">
    <property type="entry name" value="Acyl_CoA_acyltransferase"/>
</dbReference>
<reference evidence="4" key="2">
    <citation type="journal article" date="2021" name="PeerJ">
        <title>Extensive microbial diversity within the chicken gut microbiome revealed by metagenomics and culture.</title>
        <authorList>
            <person name="Gilroy R."/>
            <person name="Ravi A."/>
            <person name="Getino M."/>
            <person name="Pursley I."/>
            <person name="Horton D.L."/>
            <person name="Alikhan N.F."/>
            <person name="Baker D."/>
            <person name="Gharbi K."/>
            <person name="Hall N."/>
            <person name="Watson M."/>
            <person name="Adriaenssens E.M."/>
            <person name="Foster-Nyarko E."/>
            <person name="Jarju S."/>
            <person name="Secka A."/>
            <person name="Antonio M."/>
            <person name="Oren A."/>
            <person name="Chaudhuri R.R."/>
            <person name="La Ragione R."/>
            <person name="Hildebrand F."/>
            <person name="Pallen M.J."/>
        </authorList>
    </citation>
    <scope>NUCLEOTIDE SEQUENCE</scope>
    <source>
        <strain evidence="4">B3-1481</strain>
    </source>
</reference>
<comment type="caution">
    <text evidence="4">The sequence shown here is derived from an EMBL/GenBank/DDBJ whole genome shotgun (WGS) entry which is preliminary data.</text>
</comment>
<dbReference type="PROSITE" id="PS51186">
    <property type="entry name" value="GNAT"/>
    <property type="match status" value="1"/>
</dbReference>
<gene>
    <name evidence="4" type="ORF">IAB76_04540</name>
</gene>
<dbReference type="GO" id="GO:0016747">
    <property type="term" value="F:acyltransferase activity, transferring groups other than amino-acyl groups"/>
    <property type="evidence" value="ECO:0007669"/>
    <property type="project" value="InterPro"/>
</dbReference>
<dbReference type="SUPFAM" id="SSF55729">
    <property type="entry name" value="Acyl-CoA N-acyltransferases (Nat)"/>
    <property type="match status" value="1"/>
</dbReference>
<organism evidence="4 5">
    <name type="scientific">Candidatus Cryptobacteroides avistercoris</name>
    <dbReference type="NCBI Taxonomy" id="2840758"/>
    <lineage>
        <taxon>Bacteria</taxon>
        <taxon>Pseudomonadati</taxon>
        <taxon>Bacteroidota</taxon>
        <taxon>Bacteroidia</taxon>
        <taxon>Bacteroidales</taxon>
        <taxon>Candidatus Cryptobacteroides</taxon>
    </lineage>
</organism>
<dbReference type="CDD" id="cd04301">
    <property type="entry name" value="NAT_SF"/>
    <property type="match status" value="1"/>
</dbReference>
<evidence type="ECO:0000313" key="4">
    <source>
        <dbReference type="EMBL" id="MBO8480362.1"/>
    </source>
</evidence>
<dbReference type="AlphaFoldDB" id="A0A9D9NNV3"/>
<accession>A0A9D9NNV3</accession>
<evidence type="ECO:0000313" key="5">
    <source>
        <dbReference type="Proteomes" id="UP000823769"/>
    </source>
</evidence>
<sequence>MIRLATPEDAAALTEIYNHYILTTTVTFETELLSQEQMRRRIEEISAEGPYFVHESGGCADGYCYAHRLGQRAAYEGSMELSLYLAPSSTGKGIGSELMGKMIEECRTRGYRALFCLVTDDNEASKALCSRFGFEKVGCLKAAGVKFGRPLDLGYYELLL</sequence>
<proteinExistence type="predicted"/>
<evidence type="ECO:0000256" key="2">
    <source>
        <dbReference type="ARBA" id="ARBA00023315"/>
    </source>
</evidence>
<keyword evidence="1" id="KW-0808">Transferase</keyword>
<dbReference type="Gene3D" id="3.40.630.30">
    <property type="match status" value="1"/>
</dbReference>
<protein>
    <submittedName>
        <fullName evidence="4">N-acetyltransferase</fullName>
    </submittedName>
</protein>
<keyword evidence="2" id="KW-0012">Acyltransferase</keyword>
<dbReference type="Pfam" id="PF13420">
    <property type="entry name" value="Acetyltransf_4"/>
    <property type="match status" value="1"/>
</dbReference>
<dbReference type="PANTHER" id="PTHR43072:SF23">
    <property type="entry name" value="UPF0039 PROTEIN C11D3.02C"/>
    <property type="match status" value="1"/>
</dbReference>
<dbReference type="Proteomes" id="UP000823769">
    <property type="component" value="Unassembled WGS sequence"/>
</dbReference>
<evidence type="ECO:0000259" key="3">
    <source>
        <dbReference type="PROSITE" id="PS51186"/>
    </source>
</evidence>